<evidence type="ECO:0000313" key="14">
    <source>
        <dbReference type="Proteomes" id="UP000193224"/>
    </source>
</evidence>
<dbReference type="InterPro" id="IPR014721">
    <property type="entry name" value="Ribsml_uS5_D2-typ_fold_subgr"/>
</dbReference>
<dbReference type="InterPro" id="IPR036554">
    <property type="entry name" value="GHMP_kinase_C_sf"/>
</dbReference>
<feature type="domain" description="GHMP kinase C-terminal" evidence="12">
    <location>
        <begin position="198"/>
        <end position="265"/>
    </location>
</feature>
<sequence length="276" mass="29408">MTVVKEFAPAKVNLTLHVTGQRPDGYHLLDSLVMFADVGDRITVRPSDTPIMIIKGPMADGLPRDRTNMVARAADAMAVSANIQLEKNLPHAAGIGGGSSDAAATFRALSEISGKPVPDDLLAFGADVPVCMNGRAARMRGIGDEINPVPDLPALHAVLVNPKLPVLTVEVFKRLRNHNNAPMPDDLPRGASSRELISWLSEMRNDLQEAAIEAEPIIEHVFNTLAVTPGCLITRMSGSGGTCFGIYGDAETAASAAGRLRQDYPGWWVAATRLNG</sequence>
<feature type="active site" evidence="10">
    <location>
        <position position="11"/>
    </location>
</feature>
<evidence type="ECO:0000256" key="5">
    <source>
        <dbReference type="ARBA" id="ARBA00022741"/>
    </source>
</evidence>
<evidence type="ECO:0000313" key="13">
    <source>
        <dbReference type="EMBL" id="SMC12912.1"/>
    </source>
</evidence>
<comment type="similarity">
    <text evidence="1 10">Belongs to the GHMP kinase family. IspE subfamily.</text>
</comment>
<dbReference type="InterPro" id="IPR006204">
    <property type="entry name" value="GHMP_kinase_N_dom"/>
</dbReference>
<keyword evidence="6 10" id="KW-0418">Kinase</keyword>
<feature type="active site" evidence="10">
    <location>
        <position position="127"/>
    </location>
</feature>
<dbReference type="Gene3D" id="3.30.230.10">
    <property type="match status" value="1"/>
</dbReference>
<evidence type="ECO:0000256" key="8">
    <source>
        <dbReference type="ARBA" id="ARBA00023229"/>
    </source>
</evidence>
<dbReference type="InterPro" id="IPR020568">
    <property type="entry name" value="Ribosomal_Su5_D2-typ_SF"/>
</dbReference>
<organism evidence="13 14">
    <name type="scientific">Roseovarius aestuarii</name>
    <dbReference type="NCBI Taxonomy" id="475083"/>
    <lineage>
        <taxon>Bacteria</taxon>
        <taxon>Pseudomonadati</taxon>
        <taxon>Pseudomonadota</taxon>
        <taxon>Alphaproteobacteria</taxon>
        <taxon>Rhodobacterales</taxon>
        <taxon>Roseobacteraceae</taxon>
        <taxon>Roseovarius</taxon>
    </lineage>
</organism>
<dbReference type="OrthoDB" id="9809438at2"/>
<evidence type="ECO:0000256" key="3">
    <source>
        <dbReference type="ARBA" id="ARBA00017473"/>
    </source>
</evidence>
<dbReference type="SUPFAM" id="SSF54211">
    <property type="entry name" value="Ribosomal protein S5 domain 2-like"/>
    <property type="match status" value="1"/>
</dbReference>
<dbReference type="PANTHER" id="PTHR43527:SF2">
    <property type="entry name" value="4-DIPHOSPHOCYTIDYL-2-C-METHYL-D-ERYTHRITOL KINASE, CHLOROPLASTIC"/>
    <property type="match status" value="1"/>
</dbReference>
<dbReference type="HAMAP" id="MF_00061">
    <property type="entry name" value="IspE"/>
    <property type="match status" value="1"/>
</dbReference>
<evidence type="ECO:0000256" key="9">
    <source>
        <dbReference type="ARBA" id="ARBA00032554"/>
    </source>
</evidence>
<dbReference type="GO" id="GO:0050515">
    <property type="term" value="F:4-(cytidine 5'-diphospho)-2-C-methyl-D-erythritol kinase activity"/>
    <property type="evidence" value="ECO:0007669"/>
    <property type="project" value="UniProtKB-UniRule"/>
</dbReference>
<accession>A0A1X7BTG8</accession>
<evidence type="ECO:0000256" key="4">
    <source>
        <dbReference type="ARBA" id="ARBA00022679"/>
    </source>
</evidence>
<reference evidence="13 14" key="1">
    <citation type="submission" date="2017-03" db="EMBL/GenBank/DDBJ databases">
        <authorList>
            <person name="Afonso C.L."/>
            <person name="Miller P.J."/>
            <person name="Scott M.A."/>
            <person name="Spackman E."/>
            <person name="Goraichik I."/>
            <person name="Dimitrov K.M."/>
            <person name="Suarez D.L."/>
            <person name="Swayne D.E."/>
        </authorList>
    </citation>
    <scope>NUCLEOTIDE SEQUENCE [LARGE SCALE GENOMIC DNA]</scope>
    <source>
        <strain evidence="13 14">CECT 7745</strain>
    </source>
</reference>
<keyword evidence="8 10" id="KW-0414">Isoprene biosynthesis</keyword>
<dbReference type="EMBL" id="FWXB01000010">
    <property type="protein sequence ID" value="SMC12912.1"/>
    <property type="molecule type" value="Genomic_DNA"/>
</dbReference>
<dbReference type="InterPro" id="IPR013750">
    <property type="entry name" value="GHMP_kinase_C_dom"/>
</dbReference>
<keyword evidence="5 10" id="KW-0547">Nucleotide-binding</keyword>
<evidence type="ECO:0000256" key="6">
    <source>
        <dbReference type="ARBA" id="ARBA00022777"/>
    </source>
</evidence>
<evidence type="ECO:0000256" key="2">
    <source>
        <dbReference type="ARBA" id="ARBA00012052"/>
    </source>
</evidence>
<dbReference type="EC" id="2.7.1.148" evidence="2 10"/>
<evidence type="ECO:0000256" key="7">
    <source>
        <dbReference type="ARBA" id="ARBA00022840"/>
    </source>
</evidence>
<dbReference type="GO" id="GO:0019288">
    <property type="term" value="P:isopentenyl diphosphate biosynthetic process, methylerythritol 4-phosphate pathway"/>
    <property type="evidence" value="ECO:0007669"/>
    <property type="project" value="UniProtKB-UniRule"/>
</dbReference>
<comment type="function">
    <text evidence="10">Catalyzes the phosphorylation of the position 2 hydroxy group of 4-diphosphocytidyl-2C-methyl-D-erythritol.</text>
</comment>
<dbReference type="RefSeq" id="WP_085800862.1">
    <property type="nucleotide sequence ID" value="NZ_FWXB01000010.1"/>
</dbReference>
<comment type="catalytic activity">
    <reaction evidence="10">
        <text>4-CDP-2-C-methyl-D-erythritol + ATP = 4-CDP-2-C-methyl-D-erythritol 2-phosphate + ADP + H(+)</text>
        <dbReference type="Rhea" id="RHEA:18437"/>
        <dbReference type="ChEBI" id="CHEBI:15378"/>
        <dbReference type="ChEBI" id="CHEBI:30616"/>
        <dbReference type="ChEBI" id="CHEBI:57823"/>
        <dbReference type="ChEBI" id="CHEBI:57919"/>
        <dbReference type="ChEBI" id="CHEBI:456216"/>
        <dbReference type="EC" id="2.7.1.148"/>
    </reaction>
</comment>
<dbReference type="Gene3D" id="3.30.70.890">
    <property type="entry name" value="GHMP kinase, C-terminal domain"/>
    <property type="match status" value="1"/>
</dbReference>
<gene>
    <name evidence="10 13" type="primary">ispE</name>
    <name evidence="13" type="ORF">ROA7745_02745</name>
</gene>
<evidence type="ECO:0000256" key="10">
    <source>
        <dbReference type="HAMAP-Rule" id="MF_00061"/>
    </source>
</evidence>
<feature type="binding site" evidence="10">
    <location>
        <begin position="90"/>
        <end position="100"/>
    </location>
    <ligand>
        <name>ATP</name>
        <dbReference type="ChEBI" id="CHEBI:30616"/>
    </ligand>
</feature>
<dbReference type="GO" id="GO:0016114">
    <property type="term" value="P:terpenoid biosynthetic process"/>
    <property type="evidence" value="ECO:0007669"/>
    <property type="project" value="InterPro"/>
</dbReference>
<dbReference type="GO" id="GO:0005524">
    <property type="term" value="F:ATP binding"/>
    <property type="evidence" value="ECO:0007669"/>
    <property type="project" value="UniProtKB-UniRule"/>
</dbReference>
<dbReference type="AlphaFoldDB" id="A0A1X7BTG8"/>
<evidence type="ECO:0000259" key="12">
    <source>
        <dbReference type="Pfam" id="PF08544"/>
    </source>
</evidence>
<proteinExistence type="inferred from homology"/>
<dbReference type="PIRSF" id="PIRSF010376">
    <property type="entry name" value="IspE"/>
    <property type="match status" value="1"/>
</dbReference>
<feature type="domain" description="GHMP kinase N-terminal" evidence="11">
    <location>
        <begin position="69"/>
        <end position="130"/>
    </location>
</feature>
<protein>
    <recommendedName>
        <fullName evidence="3 10">4-diphosphocytidyl-2-C-methyl-D-erythritol kinase</fullName>
        <shortName evidence="10">CMK</shortName>
        <ecNumber evidence="2 10">2.7.1.148</ecNumber>
    </recommendedName>
    <alternativeName>
        <fullName evidence="9 10">4-(cytidine-5'-diphospho)-2-C-methyl-D-erythritol kinase</fullName>
    </alternativeName>
</protein>
<keyword evidence="4 10" id="KW-0808">Transferase</keyword>
<dbReference type="Proteomes" id="UP000193224">
    <property type="component" value="Unassembled WGS sequence"/>
</dbReference>
<evidence type="ECO:0000259" key="11">
    <source>
        <dbReference type="Pfam" id="PF00288"/>
    </source>
</evidence>
<dbReference type="PANTHER" id="PTHR43527">
    <property type="entry name" value="4-DIPHOSPHOCYTIDYL-2-C-METHYL-D-ERYTHRITOL KINASE, CHLOROPLASTIC"/>
    <property type="match status" value="1"/>
</dbReference>
<dbReference type="NCBIfam" id="NF011202">
    <property type="entry name" value="PRK14608.1"/>
    <property type="match status" value="1"/>
</dbReference>
<dbReference type="Pfam" id="PF08544">
    <property type="entry name" value="GHMP_kinases_C"/>
    <property type="match status" value="1"/>
</dbReference>
<evidence type="ECO:0000256" key="1">
    <source>
        <dbReference type="ARBA" id="ARBA00009684"/>
    </source>
</evidence>
<name>A0A1X7BTG8_9RHOB</name>
<dbReference type="InterPro" id="IPR004424">
    <property type="entry name" value="IspE"/>
</dbReference>
<comment type="pathway">
    <text evidence="10">Isoprenoid biosynthesis; isopentenyl diphosphate biosynthesis via DXP pathway; isopentenyl diphosphate from 1-deoxy-D-xylulose 5-phosphate: step 3/6.</text>
</comment>
<dbReference type="UniPathway" id="UPA00056">
    <property type="reaction ID" value="UER00094"/>
</dbReference>
<dbReference type="Pfam" id="PF00288">
    <property type="entry name" value="GHMP_kinases_N"/>
    <property type="match status" value="1"/>
</dbReference>
<dbReference type="SUPFAM" id="SSF55060">
    <property type="entry name" value="GHMP Kinase, C-terminal domain"/>
    <property type="match status" value="1"/>
</dbReference>
<keyword evidence="14" id="KW-1185">Reference proteome</keyword>
<keyword evidence="7 10" id="KW-0067">ATP-binding</keyword>